<feature type="domain" description="Cullin family profile" evidence="6">
    <location>
        <begin position="387"/>
        <end position="620"/>
    </location>
</feature>
<dbReference type="PROSITE" id="PS01256">
    <property type="entry name" value="CULLIN_1"/>
    <property type="match status" value="1"/>
</dbReference>
<evidence type="ECO:0000256" key="5">
    <source>
        <dbReference type="RuleBase" id="RU003829"/>
    </source>
</evidence>
<evidence type="ECO:0000256" key="4">
    <source>
        <dbReference type="PROSITE-ProRule" id="PRU00330"/>
    </source>
</evidence>
<dbReference type="InterPro" id="IPR016157">
    <property type="entry name" value="Cullin_CS"/>
</dbReference>
<sequence>MSQGIINLDDGWNNEIKVKAIDRLEAILNSGLDKQQSQLFSPTEYVQTYTTCYNMCTQKSPYNWSQQLYQRHGETIRNYLSGTVLPALRDKHDIFLLKELTARWGNHEIMNKWMQRFFMYLDRYYVKHHSLPSLMDAGLGHFKALIFDEVRRDVANAMIDLINQERDGAVIERGLVKSCVRLFEAMGMGSLEAYAMAFEEPLLTATREYYARRSANWIDGNSTPDYLIKAEAALEAERERVGAYLNSSTEAKLVAVVEEEILEKREGTLLEKEGSGLRVLLTNDKREDLSRIFRLFSKKDEWLLPISSIVREHITGMGNDCINRREARVENAEKEKNEDPEFVRELLALHDKYTLLVNTEFSGNALFQKALKDAFQEFVNRDVGKHRNSDLMSSFCDRILKTGGEKLSDEEVETFLEKTVQLFSYLVDKDLFAEIYRNQLAKRLLNQRSASDDHERLMISKLKQRCGSQFTGKMEGMLNDLAIGEDHQQDFEQHYSAQVAGSKQVDFSVQVLTTGYWPTFPAVDLHLPPEMTRCHQIFSDYYQEKNSKRRLAWVWGLGNTSVRGGWGKKSYDLQVTTLQAVALLAFNAGGEVSPTYTFDALRERLGIPEEILKRVMHSLSCGKHKVIEKEPKSNTIKATDSFRAAPKFQCKMLKVRIPMASLEDSQNTKRVEEDRTVSIEAACVRIMKARKTLPHQQLVAEVLAQLSFFKPNPKVIKRRIEALIDREYLERDPDTPNTYRYLA</sequence>
<dbReference type="InterPro" id="IPR036317">
    <property type="entry name" value="Cullin_homology_sf"/>
</dbReference>
<dbReference type="Pfam" id="PF26557">
    <property type="entry name" value="Cullin_AB"/>
    <property type="match status" value="1"/>
</dbReference>
<dbReference type="InterPro" id="IPR001373">
    <property type="entry name" value="Cullin_N"/>
</dbReference>
<dbReference type="GO" id="GO:0006511">
    <property type="term" value="P:ubiquitin-dependent protein catabolic process"/>
    <property type="evidence" value="ECO:0007669"/>
    <property type="project" value="InterPro"/>
</dbReference>
<dbReference type="SMART" id="SM00182">
    <property type="entry name" value="CULLIN"/>
    <property type="match status" value="1"/>
</dbReference>
<evidence type="ECO:0000259" key="6">
    <source>
        <dbReference type="PROSITE" id="PS50069"/>
    </source>
</evidence>
<evidence type="ECO:0000256" key="1">
    <source>
        <dbReference type="ARBA" id="ARBA00006019"/>
    </source>
</evidence>
<proteinExistence type="inferred from homology"/>
<comment type="similarity">
    <text evidence="1 4 5">Belongs to the cullin family.</text>
</comment>
<dbReference type="InterPro" id="IPR045093">
    <property type="entry name" value="Cullin"/>
</dbReference>
<dbReference type="InterPro" id="IPR016158">
    <property type="entry name" value="Cullin_homology"/>
</dbReference>
<dbReference type="FunFam" id="1.20.1310.10:FF:000002">
    <property type="entry name" value="cullin-3 isoform X1"/>
    <property type="match status" value="1"/>
</dbReference>
<dbReference type="SMART" id="SM00884">
    <property type="entry name" value="Cullin_Nedd8"/>
    <property type="match status" value="1"/>
</dbReference>
<dbReference type="GO" id="GO:0031461">
    <property type="term" value="C:cullin-RING ubiquitin ligase complex"/>
    <property type="evidence" value="ECO:0007669"/>
    <property type="project" value="InterPro"/>
</dbReference>
<name>A0A7S2WAA5_9STRA</name>
<evidence type="ECO:0000256" key="2">
    <source>
        <dbReference type="ARBA" id="ARBA00022499"/>
    </source>
</evidence>
<dbReference type="SUPFAM" id="SSF46785">
    <property type="entry name" value="Winged helix' DNA-binding domain"/>
    <property type="match status" value="1"/>
</dbReference>
<dbReference type="InterPro" id="IPR016159">
    <property type="entry name" value="Cullin_repeat-like_dom_sf"/>
</dbReference>
<dbReference type="Pfam" id="PF10557">
    <property type="entry name" value="Cullin_Nedd8"/>
    <property type="match status" value="1"/>
</dbReference>
<keyword evidence="2" id="KW-1017">Isopeptide bond</keyword>
<dbReference type="SUPFAM" id="SSF75632">
    <property type="entry name" value="Cullin homology domain"/>
    <property type="match status" value="1"/>
</dbReference>
<protein>
    <recommendedName>
        <fullName evidence="6">Cullin family profile domain-containing protein</fullName>
    </recommendedName>
</protein>
<dbReference type="FunFam" id="1.10.10.10:FF:000014">
    <property type="entry name" value="Cullin 1"/>
    <property type="match status" value="1"/>
</dbReference>
<dbReference type="InterPro" id="IPR036390">
    <property type="entry name" value="WH_DNA-bd_sf"/>
</dbReference>
<dbReference type="InterPro" id="IPR059120">
    <property type="entry name" value="Cullin-like_AB"/>
</dbReference>
<dbReference type="SUPFAM" id="SSF74788">
    <property type="entry name" value="Cullin repeat-like"/>
    <property type="match status" value="1"/>
</dbReference>
<dbReference type="Pfam" id="PF00888">
    <property type="entry name" value="Cullin"/>
    <property type="match status" value="1"/>
</dbReference>
<dbReference type="Gene3D" id="3.30.230.130">
    <property type="entry name" value="Cullin, Chain C, Domain 2"/>
    <property type="match status" value="1"/>
</dbReference>
<dbReference type="PROSITE" id="PS50069">
    <property type="entry name" value="CULLIN_2"/>
    <property type="match status" value="1"/>
</dbReference>
<dbReference type="InterPro" id="IPR036388">
    <property type="entry name" value="WH-like_DNA-bd_sf"/>
</dbReference>
<dbReference type="Gene3D" id="1.20.1310.10">
    <property type="entry name" value="Cullin Repeats"/>
    <property type="match status" value="4"/>
</dbReference>
<accession>A0A7S2WAA5</accession>
<dbReference type="PANTHER" id="PTHR11932">
    <property type="entry name" value="CULLIN"/>
    <property type="match status" value="1"/>
</dbReference>
<dbReference type="GO" id="GO:0031625">
    <property type="term" value="F:ubiquitin protein ligase binding"/>
    <property type="evidence" value="ECO:0007669"/>
    <property type="project" value="InterPro"/>
</dbReference>
<gene>
    <name evidence="7" type="ORF">RMAR1173_LOCUS6427</name>
</gene>
<evidence type="ECO:0000313" key="7">
    <source>
        <dbReference type="EMBL" id="CAD9676444.1"/>
    </source>
</evidence>
<reference evidence="7" key="1">
    <citation type="submission" date="2021-01" db="EMBL/GenBank/DDBJ databases">
        <authorList>
            <person name="Corre E."/>
            <person name="Pelletier E."/>
            <person name="Niang G."/>
            <person name="Scheremetjew M."/>
            <person name="Finn R."/>
            <person name="Kale V."/>
            <person name="Holt S."/>
            <person name="Cochrane G."/>
            <person name="Meng A."/>
            <person name="Brown T."/>
            <person name="Cohen L."/>
        </authorList>
    </citation>
    <scope>NUCLEOTIDE SEQUENCE</scope>
    <source>
        <strain evidence="7">CCMP1243</strain>
    </source>
</reference>
<dbReference type="InterPro" id="IPR019559">
    <property type="entry name" value="Cullin_neddylation_domain"/>
</dbReference>
<evidence type="ECO:0000256" key="3">
    <source>
        <dbReference type="ARBA" id="ARBA00022843"/>
    </source>
</evidence>
<dbReference type="FunFam" id="1.20.1310.10:FF:000001">
    <property type="entry name" value="Cullin 3"/>
    <property type="match status" value="1"/>
</dbReference>
<dbReference type="AlphaFoldDB" id="A0A7S2WAA5"/>
<dbReference type="Gene3D" id="1.10.10.10">
    <property type="entry name" value="Winged helix-like DNA-binding domain superfamily/Winged helix DNA-binding domain"/>
    <property type="match status" value="1"/>
</dbReference>
<dbReference type="EMBL" id="HBHJ01009911">
    <property type="protein sequence ID" value="CAD9676444.1"/>
    <property type="molecule type" value="Transcribed_RNA"/>
</dbReference>
<organism evidence="7">
    <name type="scientific">Rhizochromulina marina</name>
    <dbReference type="NCBI Taxonomy" id="1034831"/>
    <lineage>
        <taxon>Eukaryota</taxon>
        <taxon>Sar</taxon>
        <taxon>Stramenopiles</taxon>
        <taxon>Ochrophyta</taxon>
        <taxon>Dictyochophyceae</taxon>
        <taxon>Rhizochromulinales</taxon>
        <taxon>Rhizochromulina</taxon>
    </lineage>
</organism>
<keyword evidence="3" id="KW-0832">Ubl conjugation</keyword>